<gene>
    <name evidence="2" type="ORF">JG687_00010935</name>
</gene>
<dbReference type="EMBL" id="JAENGZ010000643">
    <property type="protein sequence ID" value="KAG6955851.1"/>
    <property type="molecule type" value="Genomic_DNA"/>
</dbReference>
<dbReference type="AlphaFoldDB" id="A0A8T1UAZ4"/>
<sequence>MMIGQGDGFAHRFLTTQWNLMWRFETVQTLCTEHLSNHDDSSGCMLYKSQTYQEGKGSKDPPPPLPSHARQSALPGTCWITALALYRAYRHTHPPGPIFPGSGQKSRFGTTVCQLAGELKHPLLYGTHPTRKEVATFCVQWL</sequence>
<name>A0A8T1UAZ4_9STRA</name>
<organism evidence="2 3">
    <name type="scientific">Phytophthora cactorum</name>
    <dbReference type="NCBI Taxonomy" id="29920"/>
    <lineage>
        <taxon>Eukaryota</taxon>
        <taxon>Sar</taxon>
        <taxon>Stramenopiles</taxon>
        <taxon>Oomycota</taxon>
        <taxon>Peronosporomycetes</taxon>
        <taxon>Peronosporales</taxon>
        <taxon>Peronosporaceae</taxon>
        <taxon>Phytophthora</taxon>
    </lineage>
</organism>
<dbReference type="OrthoDB" id="164891at2759"/>
<protein>
    <submittedName>
        <fullName evidence="2">Uncharacterized protein</fullName>
    </submittedName>
</protein>
<proteinExistence type="predicted"/>
<evidence type="ECO:0000313" key="2">
    <source>
        <dbReference type="EMBL" id="KAG6955851.1"/>
    </source>
</evidence>
<evidence type="ECO:0000313" key="3">
    <source>
        <dbReference type="Proteomes" id="UP000688947"/>
    </source>
</evidence>
<dbReference type="VEuPathDB" id="FungiDB:PC110_g22049"/>
<evidence type="ECO:0000256" key="1">
    <source>
        <dbReference type="SAM" id="MobiDB-lite"/>
    </source>
</evidence>
<accession>A0A8T1UAZ4</accession>
<dbReference type="Proteomes" id="UP000688947">
    <property type="component" value="Unassembled WGS sequence"/>
</dbReference>
<reference evidence="2" key="1">
    <citation type="submission" date="2021-01" db="EMBL/GenBank/DDBJ databases">
        <title>Phytophthora aleatoria, a newly-described species from Pinus radiata is distinct from Phytophthora cactorum isolates based on comparative genomics.</title>
        <authorList>
            <person name="Mcdougal R."/>
            <person name="Panda P."/>
            <person name="Williams N."/>
            <person name="Studholme D.J."/>
        </authorList>
    </citation>
    <scope>NUCLEOTIDE SEQUENCE</scope>
    <source>
        <strain evidence="2">NZFS 3830</strain>
    </source>
</reference>
<feature type="region of interest" description="Disordered" evidence="1">
    <location>
        <begin position="52"/>
        <end position="72"/>
    </location>
</feature>
<comment type="caution">
    <text evidence="2">The sequence shown here is derived from an EMBL/GenBank/DDBJ whole genome shotgun (WGS) entry which is preliminary data.</text>
</comment>